<dbReference type="OrthoDB" id="6087625at2759"/>
<dbReference type="Proteomes" id="UP000507470">
    <property type="component" value="Unassembled WGS sequence"/>
</dbReference>
<feature type="transmembrane region" description="Helical" evidence="6">
    <location>
        <begin position="72"/>
        <end position="95"/>
    </location>
</feature>
<evidence type="ECO:0000256" key="2">
    <source>
        <dbReference type="ARBA" id="ARBA00022692"/>
    </source>
</evidence>
<dbReference type="CDD" id="cd14978">
    <property type="entry name" value="7tmA_FMRFamide_R-like"/>
    <property type="match status" value="1"/>
</dbReference>
<feature type="transmembrane region" description="Helical" evidence="6">
    <location>
        <begin position="122"/>
        <end position="144"/>
    </location>
</feature>
<gene>
    <name evidence="8" type="ORF">MCOR_39691</name>
</gene>
<dbReference type="InterPro" id="IPR000276">
    <property type="entry name" value="GPCR_Rhodpsn"/>
</dbReference>
<dbReference type="AlphaFoldDB" id="A0A6J8DBK2"/>
<comment type="subcellular location">
    <subcellularLocation>
        <location evidence="1">Membrane</location>
    </subcellularLocation>
</comment>
<dbReference type="GO" id="GO:0016020">
    <property type="term" value="C:membrane"/>
    <property type="evidence" value="ECO:0007669"/>
    <property type="project" value="UniProtKB-SubCell"/>
</dbReference>
<accession>A0A6J8DBK2</accession>
<dbReference type="EMBL" id="CACVKT020007165">
    <property type="protein sequence ID" value="CAC5406078.1"/>
    <property type="molecule type" value="Genomic_DNA"/>
</dbReference>
<keyword evidence="3 6" id="KW-1133">Transmembrane helix</keyword>
<dbReference type="InterPro" id="IPR053071">
    <property type="entry name" value="GPCR1-related_rcpt"/>
</dbReference>
<dbReference type="Gene3D" id="1.20.1070.10">
    <property type="entry name" value="Rhodopsin 7-helix transmembrane proteins"/>
    <property type="match status" value="1"/>
</dbReference>
<feature type="transmembrane region" description="Helical" evidence="6">
    <location>
        <begin position="261"/>
        <end position="286"/>
    </location>
</feature>
<protein>
    <recommendedName>
        <fullName evidence="7">G-protein coupled receptors family 1 profile domain-containing protein</fullName>
    </recommendedName>
</protein>
<evidence type="ECO:0000256" key="5">
    <source>
        <dbReference type="SAM" id="MobiDB-lite"/>
    </source>
</evidence>
<evidence type="ECO:0000313" key="8">
    <source>
        <dbReference type="EMBL" id="CAC5406078.1"/>
    </source>
</evidence>
<evidence type="ECO:0000256" key="4">
    <source>
        <dbReference type="ARBA" id="ARBA00023136"/>
    </source>
</evidence>
<evidence type="ECO:0000256" key="3">
    <source>
        <dbReference type="ARBA" id="ARBA00022989"/>
    </source>
</evidence>
<feature type="transmembrane region" description="Helical" evidence="6">
    <location>
        <begin position="298"/>
        <end position="319"/>
    </location>
</feature>
<feature type="compositionally biased region" description="Basic and acidic residues" evidence="5">
    <location>
        <begin position="354"/>
        <end position="369"/>
    </location>
</feature>
<feature type="region of interest" description="Disordered" evidence="5">
    <location>
        <begin position="347"/>
        <end position="369"/>
    </location>
</feature>
<feature type="transmembrane region" description="Helical" evidence="6">
    <location>
        <begin position="156"/>
        <end position="179"/>
    </location>
</feature>
<dbReference type="Pfam" id="PF10324">
    <property type="entry name" value="7TM_GPCR_Srw"/>
    <property type="match status" value="1"/>
</dbReference>
<evidence type="ECO:0000259" key="7">
    <source>
        <dbReference type="PROSITE" id="PS50262"/>
    </source>
</evidence>
<dbReference type="PROSITE" id="PS50262">
    <property type="entry name" value="G_PROTEIN_RECEP_F1_2"/>
    <property type="match status" value="1"/>
</dbReference>
<name>A0A6J8DBK2_MYTCO</name>
<feature type="domain" description="G-protein coupled receptors family 1 profile" evidence="7">
    <location>
        <begin position="52"/>
        <end position="316"/>
    </location>
</feature>
<organism evidence="8 9">
    <name type="scientific">Mytilus coruscus</name>
    <name type="common">Sea mussel</name>
    <dbReference type="NCBI Taxonomy" id="42192"/>
    <lineage>
        <taxon>Eukaryota</taxon>
        <taxon>Metazoa</taxon>
        <taxon>Spiralia</taxon>
        <taxon>Lophotrochozoa</taxon>
        <taxon>Mollusca</taxon>
        <taxon>Bivalvia</taxon>
        <taxon>Autobranchia</taxon>
        <taxon>Pteriomorphia</taxon>
        <taxon>Mytilida</taxon>
        <taxon>Mytiloidea</taxon>
        <taxon>Mytilidae</taxon>
        <taxon>Mytilinae</taxon>
        <taxon>Mytilus</taxon>
    </lineage>
</organism>
<dbReference type="GO" id="GO:0008528">
    <property type="term" value="F:G protein-coupled peptide receptor activity"/>
    <property type="evidence" value="ECO:0007669"/>
    <property type="project" value="InterPro"/>
</dbReference>
<dbReference type="PANTHER" id="PTHR47023">
    <property type="entry name" value="SEX PEPTIDE RECEPTOR"/>
    <property type="match status" value="1"/>
</dbReference>
<dbReference type="InterPro" id="IPR019427">
    <property type="entry name" value="7TM_GPCR_serpentine_rcpt_Srw"/>
</dbReference>
<sequence>MSSREPPYVNGSSSKPEKIKKAVLTLEKYFRGNLYIYYGKILPIISTFVILINVLLIITLIKGKFRKSTHAIMIAIATADSLTGFVSLPFNMYIFSLEKKTDHLTKAWCYIYEYMQKFLPEILHVSSLHLTVGLAIERFIVVAFPLKAHRKCKFKYGIIFSMIIFVVSICCQVDLFILVEFDQISLHLKRNNKTIKGCLRSQKVRSDLEYTLRIVFLVFIPCLILIIFTVLLLRSSKKIQQWRLAHCLKSQARRLQRMDQAVILMMIFIVVTEIIVQTSIIISRLYEIRFTTSNLELVGIGYIILQITCPINFSILCFLNTQFRDVFKKTFCRYVQNESLTKCCPNKKAQHKNTKQDNDQSNIDVKDQSSLPREKVHNDEMMFTHI</sequence>
<dbReference type="SUPFAM" id="SSF81321">
    <property type="entry name" value="Family A G protein-coupled receptor-like"/>
    <property type="match status" value="1"/>
</dbReference>
<dbReference type="InterPro" id="IPR017452">
    <property type="entry name" value="GPCR_Rhodpsn_7TM"/>
</dbReference>
<evidence type="ECO:0000256" key="1">
    <source>
        <dbReference type="ARBA" id="ARBA00004370"/>
    </source>
</evidence>
<feature type="transmembrane region" description="Helical" evidence="6">
    <location>
        <begin position="35"/>
        <end position="60"/>
    </location>
</feature>
<evidence type="ECO:0000313" key="9">
    <source>
        <dbReference type="Proteomes" id="UP000507470"/>
    </source>
</evidence>
<evidence type="ECO:0000256" key="6">
    <source>
        <dbReference type="SAM" id="Phobius"/>
    </source>
</evidence>
<dbReference type="PANTHER" id="PTHR47023:SF1">
    <property type="entry name" value="SEX PEPTIDE RECEPTOR"/>
    <property type="match status" value="1"/>
</dbReference>
<keyword evidence="4 6" id="KW-0472">Membrane</keyword>
<proteinExistence type="predicted"/>
<reference evidence="8 9" key="1">
    <citation type="submission" date="2020-06" db="EMBL/GenBank/DDBJ databases">
        <authorList>
            <person name="Li R."/>
            <person name="Bekaert M."/>
        </authorList>
    </citation>
    <scope>NUCLEOTIDE SEQUENCE [LARGE SCALE GENOMIC DNA]</scope>
    <source>
        <strain evidence="9">wild</strain>
    </source>
</reference>
<keyword evidence="9" id="KW-1185">Reference proteome</keyword>
<dbReference type="PRINTS" id="PR00237">
    <property type="entry name" value="GPCRRHODOPSN"/>
</dbReference>
<feature type="transmembrane region" description="Helical" evidence="6">
    <location>
        <begin position="210"/>
        <end position="233"/>
    </location>
</feature>
<keyword evidence="2 6" id="KW-0812">Transmembrane</keyword>